<evidence type="ECO:0000259" key="5">
    <source>
        <dbReference type="Pfam" id="PF20958"/>
    </source>
</evidence>
<dbReference type="Pfam" id="PF14323">
    <property type="entry name" value="GxGYxYP_C"/>
    <property type="match status" value="1"/>
</dbReference>
<sequence>MAKQSILRLKITHKRHLISLVLFIVTIFGFCIYNDLECKAHSTLNNSASKVESSFQNIIVDVVDLRGTDFETRLLVLSLQGIVNREAPQLYVLWESEYIQPTASERWLEYYKEKGWIAEYKLVSLWNAVNKYKNYIEGAVVYDPDLPATINLAVSLAGLHDYIVAHPNFIQQLAQLGINVKIDLRGMFNNSIEAHIWQLSNVFPYCNKSLLYLFPTMNGVAIFRVSLVDYAIANKACSIGLSVGNDAELIGKYYEKMNKFAIVIGYPEHAKFERPWVELTSKYGLLNVLATALAPNFSFHSKIPAKRTYVQDHKFNINLDPNKIYIAFAVSDLGLNMMQDFYYEMWLSPARGSVPISWWLDPITVDICPGIVQYYYETKTPNDYFYSAHVAGRVRASDFPNLEEYL</sequence>
<reference evidence="6 7" key="1">
    <citation type="submission" date="2018-06" db="EMBL/GenBank/DDBJ databases">
        <title>Extensive metabolic versatility and redundancy in microbially diverse, dynamic hydrothermal sediments.</title>
        <authorList>
            <person name="Dombrowski N."/>
            <person name="Teske A."/>
            <person name="Baker B.J."/>
        </authorList>
    </citation>
    <scope>NUCLEOTIDE SEQUENCE [LARGE SCALE GENOMIC DNA]</scope>
    <source>
        <strain evidence="6">B20_G2</strain>
    </source>
</reference>
<dbReference type="InterPro" id="IPR048309">
    <property type="entry name" value="GxGYxYP_N_3rd"/>
</dbReference>
<feature type="domain" description="GxGYxYP putative glycoside hydrolase first N-terminal" evidence="3">
    <location>
        <begin position="61"/>
        <end position="134"/>
    </location>
</feature>
<evidence type="ECO:0000256" key="1">
    <source>
        <dbReference type="SAM" id="Phobius"/>
    </source>
</evidence>
<accession>A0A497EYL8</accession>
<proteinExistence type="predicted"/>
<keyword evidence="1" id="KW-0812">Transmembrane</keyword>
<dbReference type="PANTHER" id="PTHR37321">
    <property type="entry name" value="EXPORTED PROTEIN-RELATED"/>
    <property type="match status" value="1"/>
</dbReference>
<dbReference type="Gene3D" id="3.20.20.490">
    <property type="entry name" value="GxGYxYP glycoside hydrolase, C-terminal domain"/>
    <property type="match status" value="1"/>
</dbReference>
<dbReference type="Pfam" id="PF20958">
    <property type="entry name" value="GxGYxYP_N_3rd"/>
    <property type="match status" value="1"/>
</dbReference>
<dbReference type="Pfam" id="PF16216">
    <property type="entry name" value="GxGYxYP_N"/>
    <property type="match status" value="1"/>
</dbReference>
<evidence type="ECO:0000259" key="3">
    <source>
        <dbReference type="Pfam" id="PF16216"/>
    </source>
</evidence>
<dbReference type="Pfam" id="PF20957">
    <property type="entry name" value="GxGYxYP_N_2nd"/>
    <property type="match status" value="1"/>
</dbReference>
<feature type="non-terminal residue" evidence="6">
    <location>
        <position position="406"/>
    </location>
</feature>
<gene>
    <name evidence="6" type="ORF">DRJ26_05385</name>
</gene>
<dbReference type="InterPro" id="IPR038410">
    <property type="entry name" value="GxGYxYP_C_sf"/>
</dbReference>
<dbReference type="AlphaFoldDB" id="A0A497EYL8"/>
<comment type="caution">
    <text evidence="6">The sequence shown here is derived from an EMBL/GenBank/DDBJ whole genome shotgun (WGS) entry which is preliminary data.</text>
</comment>
<feature type="transmembrane region" description="Helical" evidence="1">
    <location>
        <begin position="17"/>
        <end position="36"/>
    </location>
</feature>
<evidence type="ECO:0000259" key="2">
    <source>
        <dbReference type="Pfam" id="PF14323"/>
    </source>
</evidence>
<dbReference type="InterPro" id="IPR025832">
    <property type="entry name" value="GxGYxYP_C"/>
</dbReference>
<feature type="domain" description="GxGYxYP putative glycoside hydrolase third N-terminal" evidence="5">
    <location>
        <begin position="226"/>
        <end position="301"/>
    </location>
</feature>
<evidence type="ECO:0008006" key="8">
    <source>
        <dbReference type="Google" id="ProtNLM"/>
    </source>
</evidence>
<dbReference type="InterPro" id="IPR048310">
    <property type="entry name" value="GxGYxYP_N_2nd"/>
</dbReference>
<evidence type="ECO:0000313" key="7">
    <source>
        <dbReference type="Proteomes" id="UP000269499"/>
    </source>
</evidence>
<protein>
    <recommendedName>
        <fullName evidence="8">GxGYxYP putative glycoside hydrolase N-terminal domain-containing protein</fullName>
    </recommendedName>
</protein>
<name>A0A497EYL8_9CREN</name>
<dbReference type="InterPro" id="IPR032626">
    <property type="entry name" value="GxGYxYP_N_1st"/>
</dbReference>
<organism evidence="6 7">
    <name type="scientific">Thermoproteota archaeon</name>
    <dbReference type="NCBI Taxonomy" id="2056631"/>
    <lineage>
        <taxon>Archaea</taxon>
        <taxon>Thermoproteota</taxon>
    </lineage>
</organism>
<evidence type="ECO:0000259" key="4">
    <source>
        <dbReference type="Pfam" id="PF20957"/>
    </source>
</evidence>
<dbReference type="PANTHER" id="PTHR37321:SF1">
    <property type="entry name" value="EXPORTED PROTEIN"/>
    <property type="match status" value="1"/>
</dbReference>
<keyword evidence="1" id="KW-1133">Transmembrane helix</keyword>
<keyword evidence="1" id="KW-0472">Membrane</keyword>
<evidence type="ECO:0000313" key="6">
    <source>
        <dbReference type="EMBL" id="RLE51820.1"/>
    </source>
</evidence>
<feature type="domain" description="GxGYxYP putative glycoside hydrolase second N-terminal" evidence="4">
    <location>
        <begin position="136"/>
        <end position="201"/>
    </location>
</feature>
<feature type="domain" description="GxGYxYP putative glycoside hydrolase C-terminal" evidence="2">
    <location>
        <begin position="322"/>
        <end position="386"/>
    </location>
</feature>
<dbReference type="EMBL" id="QMRA01000148">
    <property type="protein sequence ID" value="RLE51820.1"/>
    <property type="molecule type" value="Genomic_DNA"/>
</dbReference>
<dbReference type="Proteomes" id="UP000269499">
    <property type="component" value="Unassembled WGS sequence"/>
</dbReference>